<dbReference type="GO" id="GO:0016020">
    <property type="term" value="C:membrane"/>
    <property type="evidence" value="ECO:0007669"/>
    <property type="project" value="UniProtKB-SubCell"/>
</dbReference>
<feature type="transmembrane region" description="Helical" evidence="7">
    <location>
        <begin position="239"/>
        <end position="260"/>
    </location>
</feature>
<keyword evidence="3 7" id="KW-0812">Transmembrane</keyword>
<proteinExistence type="inferred from homology"/>
<dbReference type="InterPro" id="IPR002549">
    <property type="entry name" value="AI-2E-like"/>
</dbReference>
<comment type="similarity">
    <text evidence="2">Belongs to the autoinducer-2 exporter (AI-2E) (TC 2.A.86) family.</text>
</comment>
<protein>
    <submittedName>
        <fullName evidence="8">AI-2E family transporter</fullName>
    </submittedName>
</protein>
<feature type="transmembrane region" description="Helical" evidence="7">
    <location>
        <begin position="157"/>
        <end position="176"/>
    </location>
</feature>
<accession>A0A917PMC0</accession>
<keyword evidence="4 7" id="KW-1133">Transmembrane helix</keyword>
<feature type="transmembrane region" description="Helical" evidence="7">
    <location>
        <begin position="207"/>
        <end position="233"/>
    </location>
</feature>
<dbReference type="Pfam" id="PF01594">
    <property type="entry name" value="AI-2E_transport"/>
    <property type="match status" value="1"/>
</dbReference>
<dbReference type="AlphaFoldDB" id="A0A917PMC0"/>
<feature type="transmembrane region" description="Helical" evidence="7">
    <location>
        <begin position="12"/>
        <end position="43"/>
    </location>
</feature>
<comment type="caution">
    <text evidence="8">The sequence shown here is derived from an EMBL/GenBank/DDBJ whole genome shotgun (WGS) entry which is preliminary data.</text>
</comment>
<evidence type="ECO:0000256" key="2">
    <source>
        <dbReference type="ARBA" id="ARBA00009773"/>
    </source>
</evidence>
<evidence type="ECO:0000256" key="1">
    <source>
        <dbReference type="ARBA" id="ARBA00004141"/>
    </source>
</evidence>
<evidence type="ECO:0000256" key="4">
    <source>
        <dbReference type="ARBA" id="ARBA00022989"/>
    </source>
</evidence>
<feature type="transmembrane region" description="Helical" evidence="7">
    <location>
        <begin position="63"/>
        <end position="85"/>
    </location>
</feature>
<reference evidence="8" key="2">
    <citation type="submission" date="2020-09" db="EMBL/GenBank/DDBJ databases">
        <authorList>
            <person name="Sun Q."/>
            <person name="Ohkuma M."/>
        </authorList>
    </citation>
    <scope>NUCLEOTIDE SEQUENCE</scope>
    <source>
        <strain evidence="8">JCM 30078</strain>
    </source>
</reference>
<comment type="subcellular location">
    <subcellularLocation>
        <location evidence="1">Membrane</location>
        <topology evidence="1">Multi-pass membrane protein</topology>
    </subcellularLocation>
</comment>
<feature type="transmembrane region" description="Helical" evidence="7">
    <location>
        <begin position="310"/>
        <end position="337"/>
    </location>
</feature>
<evidence type="ECO:0000313" key="8">
    <source>
        <dbReference type="EMBL" id="GGJ84187.1"/>
    </source>
</evidence>
<sequence>MINSKLEQKVFLGLILVVSLAFGWILMPFYAAVFWAVVLAILFTPLQRRLLRSTGNRQTLSALLTTLVTLTVAVLPVIFITGLLVQEGANLYNRIEGGQFDVASYVTRFREAMPPFIQEQLDRFGIADPASLRDSLSGYAKQGSQYLATKAFSFGQGTFEFLIGFGVMLYLLFFFIRDGKQLVAQIRKAIPLGDAQKRRLFSKFTRVVRATVKGNIVVAVTQGALGGIIFWILDIPSALLWGVLMAFLSLLPAVGAGLIWGPVALYFMFSGSVVQGIILTVYGIVVIGLVDNILRPILVGKDTKMPDYVVLVSTLGGLSLFGLNGFVIGPLIAALFISSWAMFSRPLSDGGARMSVEEPQPSEPKEVVMDETSRVDKTE</sequence>
<gene>
    <name evidence="8" type="ORF">GCM10009304_07700</name>
</gene>
<dbReference type="EMBL" id="BMPO01000002">
    <property type="protein sequence ID" value="GGJ84187.1"/>
    <property type="molecule type" value="Genomic_DNA"/>
</dbReference>
<dbReference type="PANTHER" id="PTHR21716">
    <property type="entry name" value="TRANSMEMBRANE PROTEIN"/>
    <property type="match status" value="1"/>
</dbReference>
<organism evidence="8 9">
    <name type="scientific">Pseudomonas matsuisoli</name>
    <dbReference type="NCBI Taxonomy" id="1515666"/>
    <lineage>
        <taxon>Bacteria</taxon>
        <taxon>Pseudomonadati</taxon>
        <taxon>Pseudomonadota</taxon>
        <taxon>Gammaproteobacteria</taxon>
        <taxon>Pseudomonadales</taxon>
        <taxon>Pseudomonadaceae</taxon>
        <taxon>Pseudomonas</taxon>
    </lineage>
</organism>
<feature type="compositionally biased region" description="Basic and acidic residues" evidence="6">
    <location>
        <begin position="363"/>
        <end position="379"/>
    </location>
</feature>
<name>A0A917PMC0_9PSED</name>
<feature type="region of interest" description="Disordered" evidence="6">
    <location>
        <begin position="352"/>
        <end position="379"/>
    </location>
</feature>
<evidence type="ECO:0000256" key="6">
    <source>
        <dbReference type="SAM" id="MobiDB-lite"/>
    </source>
</evidence>
<keyword evidence="5 7" id="KW-0472">Membrane</keyword>
<dbReference type="RefSeq" id="WP_188981844.1">
    <property type="nucleotide sequence ID" value="NZ_BMPO01000002.1"/>
</dbReference>
<evidence type="ECO:0000256" key="3">
    <source>
        <dbReference type="ARBA" id="ARBA00022692"/>
    </source>
</evidence>
<keyword evidence="9" id="KW-1185">Reference proteome</keyword>
<reference evidence="8" key="1">
    <citation type="journal article" date="2014" name="Int. J. Syst. Evol. Microbiol.">
        <title>Complete genome sequence of Corynebacterium casei LMG S-19264T (=DSM 44701T), isolated from a smear-ripened cheese.</title>
        <authorList>
            <consortium name="US DOE Joint Genome Institute (JGI-PGF)"/>
            <person name="Walter F."/>
            <person name="Albersmeier A."/>
            <person name="Kalinowski J."/>
            <person name="Ruckert C."/>
        </authorList>
    </citation>
    <scope>NUCLEOTIDE SEQUENCE</scope>
    <source>
        <strain evidence="8">JCM 30078</strain>
    </source>
</reference>
<dbReference type="Proteomes" id="UP000635983">
    <property type="component" value="Unassembled WGS sequence"/>
</dbReference>
<feature type="transmembrane region" description="Helical" evidence="7">
    <location>
        <begin position="267"/>
        <end position="290"/>
    </location>
</feature>
<evidence type="ECO:0000256" key="7">
    <source>
        <dbReference type="SAM" id="Phobius"/>
    </source>
</evidence>
<evidence type="ECO:0000256" key="5">
    <source>
        <dbReference type="ARBA" id="ARBA00023136"/>
    </source>
</evidence>
<evidence type="ECO:0000313" key="9">
    <source>
        <dbReference type="Proteomes" id="UP000635983"/>
    </source>
</evidence>
<dbReference type="PANTHER" id="PTHR21716:SF4">
    <property type="entry name" value="TRANSMEMBRANE PROTEIN 245"/>
    <property type="match status" value="1"/>
</dbReference>